<protein>
    <recommendedName>
        <fullName evidence="1">non-specific serine/threonine protein kinase</fullName>
        <ecNumber evidence="1">2.7.11.1</ecNumber>
    </recommendedName>
</protein>
<feature type="region of interest" description="Disordered" evidence="11">
    <location>
        <begin position="559"/>
        <end position="607"/>
    </location>
</feature>
<dbReference type="PROSITE" id="PS51178">
    <property type="entry name" value="PASTA"/>
    <property type="match status" value="3"/>
</dbReference>
<comment type="catalytic activity">
    <reaction evidence="8">
        <text>L-threonyl-[protein] + ATP = O-phospho-L-threonyl-[protein] + ADP + H(+)</text>
        <dbReference type="Rhea" id="RHEA:46608"/>
        <dbReference type="Rhea" id="RHEA-COMP:11060"/>
        <dbReference type="Rhea" id="RHEA-COMP:11605"/>
        <dbReference type="ChEBI" id="CHEBI:15378"/>
        <dbReference type="ChEBI" id="CHEBI:30013"/>
        <dbReference type="ChEBI" id="CHEBI:30616"/>
        <dbReference type="ChEBI" id="CHEBI:61977"/>
        <dbReference type="ChEBI" id="CHEBI:456216"/>
        <dbReference type="EC" id="2.7.11.1"/>
    </reaction>
</comment>
<dbReference type="Pfam" id="PF00069">
    <property type="entry name" value="Pkinase"/>
    <property type="match status" value="1"/>
</dbReference>
<dbReference type="SMART" id="SM00740">
    <property type="entry name" value="PASTA"/>
    <property type="match status" value="3"/>
</dbReference>
<evidence type="ECO:0000256" key="10">
    <source>
        <dbReference type="PROSITE-ProRule" id="PRU10141"/>
    </source>
</evidence>
<keyword evidence="15" id="KW-1185">Reference proteome</keyword>
<dbReference type="CDD" id="cd06577">
    <property type="entry name" value="PASTA_pknB"/>
    <property type="match status" value="3"/>
</dbReference>
<proteinExistence type="predicted"/>
<dbReference type="InterPro" id="IPR000719">
    <property type="entry name" value="Prot_kinase_dom"/>
</dbReference>
<dbReference type="FunFam" id="3.30.200.20:FF:000035">
    <property type="entry name" value="Serine/threonine protein kinase Stk1"/>
    <property type="match status" value="1"/>
</dbReference>
<accession>K6VGS2</accession>
<dbReference type="SMART" id="SM00220">
    <property type="entry name" value="S_TKc"/>
    <property type="match status" value="1"/>
</dbReference>
<keyword evidence="5 10" id="KW-0547">Nucleotide-binding</keyword>
<dbReference type="InterPro" id="IPR017441">
    <property type="entry name" value="Protein_kinase_ATP_BS"/>
</dbReference>
<feature type="compositionally biased region" description="Pro residues" evidence="11">
    <location>
        <begin position="576"/>
        <end position="592"/>
    </location>
</feature>
<evidence type="ECO:0000256" key="3">
    <source>
        <dbReference type="ARBA" id="ARBA00022679"/>
    </source>
</evidence>
<dbReference type="AlphaFoldDB" id="K6VGS2"/>
<keyword evidence="4" id="KW-0677">Repeat</keyword>
<comment type="catalytic activity">
    <reaction evidence="9">
        <text>L-seryl-[protein] + ATP = O-phospho-L-seryl-[protein] + ADP + H(+)</text>
        <dbReference type="Rhea" id="RHEA:17989"/>
        <dbReference type="Rhea" id="RHEA-COMP:9863"/>
        <dbReference type="Rhea" id="RHEA-COMP:11604"/>
        <dbReference type="ChEBI" id="CHEBI:15378"/>
        <dbReference type="ChEBI" id="CHEBI:29999"/>
        <dbReference type="ChEBI" id="CHEBI:30616"/>
        <dbReference type="ChEBI" id="CHEBI:83421"/>
        <dbReference type="ChEBI" id="CHEBI:456216"/>
        <dbReference type="EC" id="2.7.11.1"/>
    </reaction>
</comment>
<feature type="domain" description="Protein kinase" evidence="12">
    <location>
        <begin position="12"/>
        <end position="283"/>
    </location>
</feature>
<evidence type="ECO:0000256" key="2">
    <source>
        <dbReference type="ARBA" id="ARBA00022527"/>
    </source>
</evidence>
<dbReference type="GO" id="GO:0005524">
    <property type="term" value="F:ATP binding"/>
    <property type="evidence" value="ECO:0007669"/>
    <property type="project" value="UniProtKB-UniRule"/>
</dbReference>
<reference evidence="14 15" key="1">
    <citation type="submission" date="2012-08" db="EMBL/GenBank/DDBJ databases">
        <title>Whole genome shotgun sequence of Kineosphaera limosa NBRC 100340.</title>
        <authorList>
            <person name="Yoshida I."/>
            <person name="Isaki S."/>
            <person name="Hosoyama A."/>
            <person name="Tsuchikane K."/>
            <person name="Katsumata H."/>
            <person name="Ando Y."/>
            <person name="Ohji S."/>
            <person name="Hamada M."/>
            <person name="Tamura T."/>
            <person name="Yamazoe A."/>
            <person name="Yamazaki S."/>
            <person name="Fujita N."/>
        </authorList>
    </citation>
    <scope>NUCLEOTIDE SEQUENCE [LARGE SCALE GENOMIC DNA]</scope>
    <source>
        <strain evidence="14 15">NBRC 100340</strain>
    </source>
</reference>
<evidence type="ECO:0000256" key="1">
    <source>
        <dbReference type="ARBA" id="ARBA00012513"/>
    </source>
</evidence>
<dbReference type="EMBL" id="BAHD01000019">
    <property type="protein sequence ID" value="GAB95378.1"/>
    <property type="molecule type" value="Genomic_DNA"/>
</dbReference>
<evidence type="ECO:0000313" key="15">
    <source>
        <dbReference type="Proteomes" id="UP000008366"/>
    </source>
</evidence>
<dbReference type="GO" id="GO:0045717">
    <property type="term" value="P:negative regulation of fatty acid biosynthetic process"/>
    <property type="evidence" value="ECO:0007669"/>
    <property type="project" value="UniProtKB-ARBA"/>
</dbReference>
<evidence type="ECO:0000259" key="12">
    <source>
        <dbReference type="PROSITE" id="PS50011"/>
    </source>
</evidence>
<feature type="domain" description="PASTA" evidence="13">
    <location>
        <begin position="362"/>
        <end position="426"/>
    </location>
</feature>
<evidence type="ECO:0000256" key="11">
    <source>
        <dbReference type="SAM" id="MobiDB-lite"/>
    </source>
</evidence>
<evidence type="ECO:0000256" key="4">
    <source>
        <dbReference type="ARBA" id="ARBA00022737"/>
    </source>
</evidence>
<dbReference type="InterPro" id="IPR005543">
    <property type="entry name" value="PASTA_dom"/>
</dbReference>
<dbReference type="Proteomes" id="UP000008366">
    <property type="component" value="Unassembled WGS sequence"/>
</dbReference>
<dbReference type="Gene3D" id="3.30.10.20">
    <property type="match status" value="3"/>
</dbReference>
<dbReference type="PANTHER" id="PTHR43289:SF6">
    <property type="entry name" value="SERINE_THREONINE-PROTEIN KINASE NEKL-3"/>
    <property type="match status" value="1"/>
</dbReference>
<evidence type="ECO:0000256" key="6">
    <source>
        <dbReference type="ARBA" id="ARBA00022777"/>
    </source>
</evidence>
<dbReference type="EC" id="2.7.11.1" evidence="1"/>
<keyword evidence="6 14" id="KW-0418">Kinase</keyword>
<evidence type="ECO:0000259" key="13">
    <source>
        <dbReference type="PROSITE" id="PS51178"/>
    </source>
</evidence>
<feature type="compositionally biased region" description="Low complexity" evidence="11">
    <location>
        <begin position="560"/>
        <end position="575"/>
    </location>
</feature>
<dbReference type="InterPro" id="IPR008271">
    <property type="entry name" value="Ser/Thr_kinase_AS"/>
</dbReference>
<dbReference type="Gene3D" id="3.30.200.20">
    <property type="entry name" value="Phosphorylase Kinase, domain 1"/>
    <property type="match status" value="1"/>
</dbReference>
<dbReference type="GO" id="GO:0004674">
    <property type="term" value="F:protein serine/threonine kinase activity"/>
    <property type="evidence" value="ECO:0007669"/>
    <property type="project" value="UniProtKB-KW"/>
</dbReference>
<feature type="binding site" evidence="10">
    <location>
        <position position="41"/>
    </location>
    <ligand>
        <name>ATP</name>
        <dbReference type="ChEBI" id="CHEBI:30616"/>
    </ligand>
</feature>
<dbReference type="NCBIfam" id="NF033483">
    <property type="entry name" value="PknB_PASTA_kin"/>
    <property type="match status" value="1"/>
</dbReference>
<comment type="caution">
    <text evidence="14">The sequence shown here is derived from an EMBL/GenBank/DDBJ whole genome shotgun (WGS) entry which is preliminary data.</text>
</comment>
<dbReference type="PROSITE" id="PS50011">
    <property type="entry name" value="PROTEIN_KINASE_DOM"/>
    <property type="match status" value="1"/>
</dbReference>
<dbReference type="CDD" id="cd14014">
    <property type="entry name" value="STKc_PknB_like"/>
    <property type="match status" value="1"/>
</dbReference>
<keyword evidence="3" id="KW-0808">Transferase</keyword>
<evidence type="ECO:0000256" key="7">
    <source>
        <dbReference type="ARBA" id="ARBA00022840"/>
    </source>
</evidence>
<dbReference type="Pfam" id="PF03793">
    <property type="entry name" value="PASTA"/>
    <property type="match status" value="3"/>
</dbReference>
<dbReference type="InterPro" id="IPR011009">
    <property type="entry name" value="Kinase-like_dom_sf"/>
</dbReference>
<evidence type="ECO:0000256" key="9">
    <source>
        <dbReference type="ARBA" id="ARBA00048679"/>
    </source>
</evidence>
<sequence length="607" mass="64502">MTEAIRLLAGRYEVGELIGRGGMAEVHGGYDARLGRDVAVKILRSELARDSTFLLRFRREAKAAASLNHPSIVAVFDSGEDVMHEAGGAEMPVPFIVMEYVRGRTLREILHEDGPVEPMRATRIMAQVLQALNYSHQHGIIHRDIKPANVMLDSADRAKVMDFGIARAIADTAATMTNTSIVVGTAQYLSPEQAQGRDIDARSDLYSAGCLLYELVTGRPPFVGDSPVAIAYQHVGEPPQPPSVHNSEVPANLDVVILHALNKDPDRRYQSGDEFAADLESVLRREPTIAAAAAVDAGELAPAPLPEKVSAPVAPATTSITTRRADHDKSQRNRALPWVVGVLAALAVTLGLWLGRDHLGGDPAPVAVPYVIGQPEANANQQITDAGLMPVSQPVANAAAPGTVVEQDPREGERPPNSTIQLRVSTGPGQVVVPNLRNFQQDTAIQKLSDLGLEVQGIDQVDSYEVAQGSVVATEPKAEENVAAGSAVTLKISNGQTVVPEVVGMSEAKAQEALSKVGLRYRREDVTSTRSVGSVIAQSYQAKTRVPVGTEVVLDVVRSRPQTQTVTRTETVTPTAPAPPATPTDPDSPSPTPTSTDDPPADGGGQQ</sequence>
<dbReference type="FunFam" id="1.10.510.10:FF:000021">
    <property type="entry name" value="Serine/threonine protein kinase"/>
    <property type="match status" value="1"/>
</dbReference>
<evidence type="ECO:0000313" key="14">
    <source>
        <dbReference type="EMBL" id="GAB95378.1"/>
    </source>
</evidence>
<feature type="domain" description="PASTA" evidence="13">
    <location>
        <begin position="495"/>
        <end position="558"/>
    </location>
</feature>
<dbReference type="PROSITE" id="PS00107">
    <property type="entry name" value="PROTEIN_KINASE_ATP"/>
    <property type="match status" value="1"/>
</dbReference>
<keyword evidence="2 14" id="KW-0723">Serine/threonine-protein kinase</keyword>
<dbReference type="STRING" id="1184609.KILIM_019_00300"/>
<evidence type="ECO:0000256" key="5">
    <source>
        <dbReference type="ARBA" id="ARBA00022741"/>
    </source>
</evidence>
<dbReference type="Gene3D" id="1.10.510.10">
    <property type="entry name" value="Transferase(Phosphotransferase) domain 1"/>
    <property type="match status" value="1"/>
</dbReference>
<dbReference type="RefSeq" id="WP_006591910.1">
    <property type="nucleotide sequence ID" value="NZ_BAHD01000019.1"/>
</dbReference>
<dbReference type="PANTHER" id="PTHR43289">
    <property type="entry name" value="MITOGEN-ACTIVATED PROTEIN KINASE KINASE KINASE 20-RELATED"/>
    <property type="match status" value="1"/>
</dbReference>
<name>K6VGS2_9MICO</name>
<gene>
    <name evidence="14" type="primary">pknB</name>
    <name evidence="14" type="ORF">KILIM_019_00300</name>
</gene>
<dbReference type="eggNOG" id="COG0515">
    <property type="taxonomic scope" value="Bacteria"/>
</dbReference>
<dbReference type="SUPFAM" id="SSF56112">
    <property type="entry name" value="Protein kinase-like (PK-like)"/>
    <property type="match status" value="1"/>
</dbReference>
<feature type="domain" description="PASTA" evidence="13">
    <location>
        <begin position="427"/>
        <end position="494"/>
    </location>
</feature>
<keyword evidence="7 10" id="KW-0067">ATP-binding</keyword>
<dbReference type="PROSITE" id="PS00108">
    <property type="entry name" value="PROTEIN_KINASE_ST"/>
    <property type="match status" value="1"/>
</dbReference>
<evidence type="ECO:0000256" key="8">
    <source>
        <dbReference type="ARBA" id="ARBA00047899"/>
    </source>
</evidence>
<organism evidence="14 15">
    <name type="scientific">Kineosphaera limosa NBRC 100340</name>
    <dbReference type="NCBI Taxonomy" id="1184609"/>
    <lineage>
        <taxon>Bacteria</taxon>
        <taxon>Bacillati</taxon>
        <taxon>Actinomycetota</taxon>
        <taxon>Actinomycetes</taxon>
        <taxon>Micrococcales</taxon>
        <taxon>Dermatophilaceae</taxon>
        <taxon>Kineosphaera</taxon>
    </lineage>
</organism>
<dbReference type="OrthoDB" id="9762169at2"/>